<comment type="caution">
    <text evidence="2">The sequence shown here is derived from an EMBL/GenBank/DDBJ whole genome shotgun (WGS) entry which is preliminary data.</text>
</comment>
<keyword evidence="3" id="KW-1185">Reference proteome</keyword>
<protein>
    <recommendedName>
        <fullName evidence="4">DUF3221 domain-containing protein</fullName>
    </recommendedName>
</protein>
<keyword evidence="1" id="KW-1133">Transmembrane helix</keyword>
<keyword evidence="1" id="KW-0472">Membrane</keyword>
<dbReference type="Proteomes" id="UP001500782">
    <property type="component" value="Unassembled WGS sequence"/>
</dbReference>
<evidence type="ECO:0000313" key="2">
    <source>
        <dbReference type="EMBL" id="GAA0336081.1"/>
    </source>
</evidence>
<accession>A0ABP3G5V8</accession>
<keyword evidence="1" id="KW-0812">Transmembrane</keyword>
<dbReference type="RefSeq" id="WP_343800094.1">
    <property type="nucleotide sequence ID" value="NZ_BAAADJ010000044.1"/>
</dbReference>
<sequence length="104" mass="12139">MNKHIKKELFLLSIMIVVIIIGVISAWLLFNNSLSPKIYVRESTVEKVDIEEGTVTIQCVQSKVDNIRKFKEGQKVKVWFSIPYHDVDAWYCDKINIKDIEIIE</sequence>
<proteinExistence type="predicted"/>
<dbReference type="EMBL" id="BAAADJ010000044">
    <property type="protein sequence ID" value="GAA0336081.1"/>
    <property type="molecule type" value="Genomic_DNA"/>
</dbReference>
<name>A0ABP3G5V8_9BACI</name>
<evidence type="ECO:0000313" key="3">
    <source>
        <dbReference type="Proteomes" id="UP001500782"/>
    </source>
</evidence>
<evidence type="ECO:0008006" key="4">
    <source>
        <dbReference type="Google" id="ProtNLM"/>
    </source>
</evidence>
<evidence type="ECO:0000256" key="1">
    <source>
        <dbReference type="SAM" id="Phobius"/>
    </source>
</evidence>
<organism evidence="2 3">
    <name type="scientific">Bacillus carboniphilus</name>
    <dbReference type="NCBI Taxonomy" id="86663"/>
    <lineage>
        <taxon>Bacteria</taxon>
        <taxon>Bacillati</taxon>
        <taxon>Bacillota</taxon>
        <taxon>Bacilli</taxon>
        <taxon>Bacillales</taxon>
        <taxon>Bacillaceae</taxon>
        <taxon>Bacillus</taxon>
    </lineage>
</organism>
<gene>
    <name evidence="2" type="ORF">GCM10008967_28100</name>
</gene>
<feature type="transmembrane region" description="Helical" evidence="1">
    <location>
        <begin position="9"/>
        <end position="30"/>
    </location>
</feature>
<reference evidence="3" key="1">
    <citation type="journal article" date="2019" name="Int. J. Syst. Evol. Microbiol.">
        <title>The Global Catalogue of Microorganisms (GCM) 10K type strain sequencing project: providing services to taxonomists for standard genome sequencing and annotation.</title>
        <authorList>
            <consortium name="The Broad Institute Genomics Platform"/>
            <consortium name="The Broad Institute Genome Sequencing Center for Infectious Disease"/>
            <person name="Wu L."/>
            <person name="Ma J."/>
        </authorList>
    </citation>
    <scope>NUCLEOTIDE SEQUENCE [LARGE SCALE GENOMIC DNA]</scope>
    <source>
        <strain evidence="3">JCM 9731</strain>
    </source>
</reference>